<keyword evidence="3" id="KW-1185">Reference proteome</keyword>
<gene>
    <name evidence="2" type="ORF">BABINDRAFT_162983</name>
</gene>
<keyword evidence="1" id="KW-0472">Membrane</keyword>
<dbReference type="GeneID" id="30147505"/>
<evidence type="ECO:0000313" key="3">
    <source>
        <dbReference type="Proteomes" id="UP000094336"/>
    </source>
</evidence>
<protein>
    <submittedName>
        <fullName evidence="2">Uncharacterized protein</fullName>
    </submittedName>
</protein>
<sequence>MSFSSLYEKAPDTGAQDSKDPILAITEKLDRILSIVSDLESKQTRLETPPEPMGPGTIMSIAFFQTFVSFVSGHFLAGDGLRNYFSPTAKIIVYSSWAVLAIPWYISLYVLWNLTSPADRGLITARLVFFVAFSTFVFSL</sequence>
<accession>A0A1E3QKX0</accession>
<feature type="transmembrane region" description="Helical" evidence="1">
    <location>
        <begin position="58"/>
        <end position="79"/>
    </location>
</feature>
<evidence type="ECO:0000313" key="2">
    <source>
        <dbReference type="EMBL" id="ODQ78346.1"/>
    </source>
</evidence>
<keyword evidence="1" id="KW-0812">Transmembrane</keyword>
<name>A0A1E3QKX0_9ASCO</name>
<proteinExistence type="predicted"/>
<dbReference type="Proteomes" id="UP000094336">
    <property type="component" value="Unassembled WGS sequence"/>
</dbReference>
<dbReference type="EMBL" id="KV454436">
    <property type="protein sequence ID" value="ODQ78346.1"/>
    <property type="molecule type" value="Genomic_DNA"/>
</dbReference>
<reference evidence="3" key="1">
    <citation type="submission" date="2016-05" db="EMBL/GenBank/DDBJ databases">
        <title>Comparative genomics of biotechnologically important yeasts.</title>
        <authorList>
            <consortium name="DOE Joint Genome Institute"/>
            <person name="Riley R."/>
            <person name="Haridas S."/>
            <person name="Wolfe K.H."/>
            <person name="Lopes M.R."/>
            <person name="Hittinger C.T."/>
            <person name="Goker M."/>
            <person name="Salamov A."/>
            <person name="Wisecaver J."/>
            <person name="Long T.M."/>
            <person name="Aerts A.L."/>
            <person name="Barry K."/>
            <person name="Choi C."/>
            <person name="Clum A."/>
            <person name="Coughlan A.Y."/>
            <person name="Deshpande S."/>
            <person name="Douglass A.P."/>
            <person name="Hanson S.J."/>
            <person name="Klenk H.-P."/>
            <person name="Labutti K."/>
            <person name="Lapidus A."/>
            <person name="Lindquist E."/>
            <person name="Lipzen A."/>
            <person name="Meier-Kolthoff J.P."/>
            <person name="Ohm R.A."/>
            <person name="Otillar R.P."/>
            <person name="Pangilinan J."/>
            <person name="Peng Y."/>
            <person name="Rokas A."/>
            <person name="Rosa C.A."/>
            <person name="Scheuner C."/>
            <person name="Sibirny A.A."/>
            <person name="Slot J.C."/>
            <person name="Stielow J.B."/>
            <person name="Sun H."/>
            <person name="Kurtzman C.P."/>
            <person name="Blackwell M."/>
            <person name="Grigoriev I.V."/>
            <person name="Jeffries T.W."/>
        </authorList>
    </citation>
    <scope>NUCLEOTIDE SEQUENCE [LARGE SCALE GENOMIC DNA]</scope>
    <source>
        <strain evidence="3">NRRL Y-12698</strain>
    </source>
</reference>
<dbReference type="AlphaFoldDB" id="A0A1E3QKX0"/>
<feature type="transmembrane region" description="Helical" evidence="1">
    <location>
        <begin position="123"/>
        <end position="139"/>
    </location>
</feature>
<dbReference type="RefSeq" id="XP_018983674.1">
    <property type="nucleotide sequence ID" value="XM_019129652.1"/>
</dbReference>
<evidence type="ECO:0000256" key="1">
    <source>
        <dbReference type="SAM" id="Phobius"/>
    </source>
</evidence>
<organism evidence="2 3">
    <name type="scientific">Babjeviella inositovora NRRL Y-12698</name>
    <dbReference type="NCBI Taxonomy" id="984486"/>
    <lineage>
        <taxon>Eukaryota</taxon>
        <taxon>Fungi</taxon>
        <taxon>Dikarya</taxon>
        <taxon>Ascomycota</taxon>
        <taxon>Saccharomycotina</taxon>
        <taxon>Pichiomycetes</taxon>
        <taxon>Serinales incertae sedis</taxon>
        <taxon>Babjeviella</taxon>
    </lineage>
</organism>
<feature type="transmembrane region" description="Helical" evidence="1">
    <location>
        <begin position="91"/>
        <end position="111"/>
    </location>
</feature>
<keyword evidence="1" id="KW-1133">Transmembrane helix</keyword>